<dbReference type="SMART" id="SM00028">
    <property type="entry name" value="TPR"/>
    <property type="match status" value="4"/>
</dbReference>
<dbReference type="InterPro" id="IPR050498">
    <property type="entry name" value="Ycf3"/>
</dbReference>
<evidence type="ECO:0008006" key="6">
    <source>
        <dbReference type="Google" id="ProtNLM"/>
    </source>
</evidence>
<evidence type="ECO:0000256" key="2">
    <source>
        <dbReference type="ARBA" id="ARBA00022803"/>
    </source>
</evidence>
<dbReference type="PANTHER" id="PTHR44858">
    <property type="entry name" value="TETRATRICOPEPTIDE REPEAT PROTEIN 6"/>
    <property type="match status" value="1"/>
</dbReference>
<dbReference type="EMBL" id="BAQB01000018">
    <property type="protein sequence ID" value="GBR47091.1"/>
    <property type="molecule type" value="Genomic_DNA"/>
</dbReference>
<dbReference type="Proteomes" id="UP001062443">
    <property type="component" value="Unassembled WGS sequence"/>
</dbReference>
<keyword evidence="2 3" id="KW-0802">TPR repeat</keyword>
<dbReference type="Gene3D" id="1.25.40.10">
    <property type="entry name" value="Tetratricopeptide repeat domain"/>
    <property type="match status" value="2"/>
</dbReference>
<comment type="caution">
    <text evidence="4">The sequence shown here is derived from an EMBL/GenBank/DDBJ whole genome shotgun (WGS) entry which is preliminary data.</text>
</comment>
<accession>A0ABQ0QJI7</accession>
<sequence length="501" mass="54852">MDGRSATALALARTMPDNDIASFLLAEETLAQHQTSETRHILNRSSHPGPLIALVAPILTAWSLVDEREPLRNPSTSSIRQAITLLNNAASFGPTHSLLALHAALIAERAATPDTIATLYSRVTQSTPNSPALQILNAQLESGWLAQTNHRQNALKRLADLGTQSALTALTVERLQEQLHARPPLSAAQASAVLNVQIATMLTGTTHDPASREVAMIALQHALHLDPDLTVARIFLADLFRDEGQAEHGLMTLNHIPDTDPLAILAAQERVTLASQTHNPEATRHALQHALALRPDDQVFLTQLADTEENSGLYQDAIKHYSHALIVSSPRRDDVWPLLLARSMAYDNAGDWPHARDDMTHALDLAPSEPDILNCIGYASIEHNENPALAFRSLQKALKLQPDNTAFQDSYAWALIKLKKDLKTATPLLNTAAEHAPNDPEIAYHLGVAYWYQGRHTEAQDQWNQALDDTPSAHDRSLIEDALSHNGPHLPIFEHSSGLLP</sequence>
<protein>
    <recommendedName>
        <fullName evidence="6">Tetratricopeptide repeat family protein</fullName>
    </recommendedName>
</protein>
<evidence type="ECO:0000256" key="1">
    <source>
        <dbReference type="ARBA" id="ARBA00022737"/>
    </source>
</evidence>
<keyword evidence="1" id="KW-0677">Repeat</keyword>
<keyword evidence="5" id="KW-1185">Reference proteome</keyword>
<dbReference type="PANTHER" id="PTHR44858:SF1">
    <property type="entry name" value="UDP-N-ACETYLGLUCOSAMINE--PEPTIDE N-ACETYLGLUCOSAMINYLTRANSFERASE SPINDLY-RELATED"/>
    <property type="match status" value="1"/>
</dbReference>
<name>A0ABQ0QJI7_9PROT</name>
<evidence type="ECO:0000313" key="4">
    <source>
        <dbReference type="EMBL" id="GBR47091.1"/>
    </source>
</evidence>
<feature type="repeat" description="TPR" evidence="3">
    <location>
        <begin position="440"/>
        <end position="473"/>
    </location>
</feature>
<reference evidence="4" key="1">
    <citation type="submission" date="2013-04" db="EMBL/GenBank/DDBJ databases">
        <title>The genome sequencing project of 58 acetic acid bacteria.</title>
        <authorList>
            <person name="Okamoto-Kainuma A."/>
            <person name="Ishikawa M."/>
            <person name="Umino S."/>
            <person name="Koizumi Y."/>
            <person name="Shiwa Y."/>
            <person name="Yoshikawa H."/>
            <person name="Matsutani M."/>
            <person name="Matsushita K."/>
        </authorList>
    </citation>
    <scope>NUCLEOTIDE SEQUENCE</scope>
    <source>
        <strain evidence="4">NBRC 106556</strain>
    </source>
</reference>
<dbReference type="SUPFAM" id="SSF48452">
    <property type="entry name" value="TPR-like"/>
    <property type="match status" value="1"/>
</dbReference>
<evidence type="ECO:0000256" key="3">
    <source>
        <dbReference type="PROSITE-ProRule" id="PRU00339"/>
    </source>
</evidence>
<gene>
    <name evidence="4" type="ORF">AA106556_1336</name>
</gene>
<dbReference type="Pfam" id="PF13432">
    <property type="entry name" value="TPR_16"/>
    <property type="match status" value="1"/>
</dbReference>
<dbReference type="InterPro" id="IPR019734">
    <property type="entry name" value="TPR_rpt"/>
</dbReference>
<evidence type="ECO:0000313" key="5">
    <source>
        <dbReference type="Proteomes" id="UP001062443"/>
    </source>
</evidence>
<dbReference type="PROSITE" id="PS50005">
    <property type="entry name" value="TPR"/>
    <property type="match status" value="1"/>
</dbReference>
<dbReference type="InterPro" id="IPR011990">
    <property type="entry name" value="TPR-like_helical_dom_sf"/>
</dbReference>
<organism evidence="4 5">
    <name type="scientific">Neokomagataea tanensis NBRC 106556</name>
    <dbReference type="NCBI Taxonomy" id="1223519"/>
    <lineage>
        <taxon>Bacteria</taxon>
        <taxon>Pseudomonadati</taxon>
        <taxon>Pseudomonadota</taxon>
        <taxon>Alphaproteobacteria</taxon>
        <taxon>Acetobacterales</taxon>
        <taxon>Acetobacteraceae</taxon>
        <taxon>Neokomagataea</taxon>
    </lineage>
</organism>
<proteinExistence type="predicted"/>